<dbReference type="Proteomes" id="UP000269721">
    <property type="component" value="Unassembled WGS sequence"/>
</dbReference>
<keyword evidence="8" id="KW-0472">Membrane</keyword>
<dbReference type="InterPro" id="IPR022751">
    <property type="entry name" value="Alpha_mannosyltransferase"/>
</dbReference>
<dbReference type="PANTHER" id="PTHR31646">
    <property type="entry name" value="ALPHA-1,2-MANNOSYLTRANSFERASE MNN2"/>
    <property type="match status" value="1"/>
</dbReference>
<accession>A0A4P9W3X7</accession>
<comment type="subcellular location">
    <subcellularLocation>
        <location evidence="1">Golgi apparatus membrane</location>
        <topology evidence="1">Single-pass type II membrane protein</topology>
    </subcellularLocation>
</comment>
<keyword evidence="5" id="KW-0735">Signal-anchor</keyword>
<proteinExistence type="inferred from homology"/>
<sequence length="227" mass="25716">MTWSASFFLNLESSTTAGCWSDAHPPWKLTPSQRASLPAPPPQCATVDTHNARFRTYEAWPPSKVDAQRAAWREWMKTKFPSIPTPTVFSSPRGVITYARGEPDLPSLHATLTLLRRRNCSLPIEVWTFEQERTAAFEEGVARIDPRIIVRTADDPTNLMPISRGTDMRGYHVKVAAVVNSGFREVMGLDVDVFAVGNPERLFEMEQYRKMGAVFWPDYWKTQSANP</sequence>
<name>A0A4P9W3X7_9FUNG</name>
<organism evidence="9 10">
    <name type="scientific">Blyttiomyces helicus</name>
    <dbReference type="NCBI Taxonomy" id="388810"/>
    <lineage>
        <taxon>Eukaryota</taxon>
        <taxon>Fungi</taxon>
        <taxon>Fungi incertae sedis</taxon>
        <taxon>Chytridiomycota</taxon>
        <taxon>Chytridiomycota incertae sedis</taxon>
        <taxon>Chytridiomycetes</taxon>
        <taxon>Chytridiomycetes incertae sedis</taxon>
        <taxon>Blyttiomyces</taxon>
    </lineage>
</organism>
<keyword evidence="7" id="KW-0333">Golgi apparatus</keyword>
<protein>
    <submittedName>
        <fullName evidence="9">Mannosyltransferase putative-domain-containing protein</fullName>
    </submittedName>
</protein>
<keyword evidence="4" id="KW-0812">Transmembrane</keyword>
<keyword evidence="10" id="KW-1185">Reference proteome</keyword>
<evidence type="ECO:0000256" key="4">
    <source>
        <dbReference type="ARBA" id="ARBA00022692"/>
    </source>
</evidence>
<evidence type="ECO:0000256" key="6">
    <source>
        <dbReference type="ARBA" id="ARBA00022989"/>
    </source>
</evidence>
<evidence type="ECO:0000313" key="10">
    <source>
        <dbReference type="Proteomes" id="UP000269721"/>
    </source>
</evidence>
<keyword evidence="9" id="KW-0328">Glycosyltransferase</keyword>
<gene>
    <name evidence="9" type="ORF">BDK51DRAFT_36531</name>
</gene>
<evidence type="ECO:0000256" key="8">
    <source>
        <dbReference type="ARBA" id="ARBA00023136"/>
    </source>
</evidence>
<evidence type="ECO:0000256" key="1">
    <source>
        <dbReference type="ARBA" id="ARBA00004323"/>
    </source>
</evidence>
<dbReference type="Pfam" id="PF11051">
    <property type="entry name" value="Mannosyl_trans3"/>
    <property type="match status" value="1"/>
</dbReference>
<dbReference type="GO" id="GO:0000026">
    <property type="term" value="F:alpha-1,2-mannosyltransferase activity"/>
    <property type="evidence" value="ECO:0007669"/>
    <property type="project" value="TreeGrafter"/>
</dbReference>
<dbReference type="GO" id="GO:0046354">
    <property type="term" value="P:mannan biosynthetic process"/>
    <property type="evidence" value="ECO:0007669"/>
    <property type="project" value="TreeGrafter"/>
</dbReference>
<dbReference type="GO" id="GO:0000139">
    <property type="term" value="C:Golgi membrane"/>
    <property type="evidence" value="ECO:0007669"/>
    <property type="project" value="UniProtKB-SubCell"/>
</dbReference>
<feature type="non-terminal residue" evidence="9">
    <location>
        <position position="227"/>
    </location>
</feature>
<evidence type="ECO:0000256" key="3">
    <source>
        <dbReference type="ARBA" id="ARBA00022679"/>
    </source>
</evidence>
<keyword evidence="3 9" id="KW-0808">Transferase</keyword>
<comment type="similarity">
    <text evidence="2">Belongs to the MNN1/MNT family.</text>
</comment>
<dbReference type="AlphaFoldDB" id="A0A4P9W3X7"/>
<reference evidence="10" key="1">
    <citation type="journal article" date="2018" name="Nat. Microbiol.">
        <title>Leveraging single-cell genomics to expand the fungal tree of life.</title>
        <authorList>
            <person name="Ahrendt S.R."/>
            <person name="Quandt C.A."/>
            <person name="Ciobanu D."/>
            <person name="Clum A."/>
            <person name="Salamov A."/>
            <person name="Andreopoulos B."/>
            <person name="Cheng J.F."/>
            <person name="Woyke T."/>
            <person name="Pelin A."/>
            <person name="Henrissat B."/>
            <person name="Reynolds N.K."/>
            <person name="Benny G.L."/>
            <person name="Smith M.E."/>
            <person name="James T.Y."/>
            <person name="Grigoriev I.V."/>
        </authorList>
    </citation>
    <scope>NUCLEOTIDE SEQUENCE [LARGE SCALE GENOMIC DNA]</scope>
</reference>
<dbReference type="EMBL" id="KZ997726">
    <property type="protein sequence ID" value="RKO87039.1"/>
    <property type="molecule type" value="Genomic_DNA"/>
</dbReference>
<evidence type="ECO:0000256" key="7">
    <source>
        <dbReference type="ARBA" id="ARBA00023034"/>
    </source>
</evidence>
<dbReference type="OrthoDB" id="430354at2759"/>
<dbReference type="InterPro" id="IPR029044">
    <property type="entry name" value="Nucleotide-diphossugar_trans"/>
</dbReference>
<dbReference type="PANTHER" id="PTHR31646:SF1">
    <property type="entry name" value="ALPHA-1,2-MANNOSYLTRANSFERASE MNN2"/>
    <property type="match status" value="1"/>
</dbReference>
<evidence type="ECO:0000313" key="9">
    <source>
        <dbReference type="EMBL" id="RKO87039.1"/>
    </source>
</evidence>
<keyword evidence="6" id="KW-1133">Transmembrane helix</keyword>
<dbReference type="SUPFAM" id="SSF53448">
    <property type="entry name" value="Nucleotide-diphospho-sugar transferases"/>
    <property type="match status" value="1"/>
</dbReference>
<evidence type="ECO:0000256" key="2">
    <source>
        <dbReference type="ARBA" id="ARBA00009105"/>
    </source>
</evidence>
<evidence type="ECO:0000256" key="5">
    <source>
        <dbReference type="ARBA" id="ARBA00022968"/>
    </source>
</evidence>